<evidence type="ECO:0000313" key="2">
    <source>
        <dbReference type="EMBL" id="RPA89630.1"/>
    </source>
</evidence>
<feature type="non-terminal residue" evidence="3">
    <location>
        <position position="56"/>
    </location>
</feature>
<feature type="compositionally biased region" description="Polar residues" evidence="1">
    <location>
        <begin position="33"/>
        <end position="45"/>
    </location>
</feature>
<feature type="compositionally biased region" description="Low complexity" evidence="1">
    <location>
        <begin position="1"/>
        <end position="10"/>
    </location>
</feature>
<gene>
    <name evidence="2" type="ORF">L873DRAFT_1822442</name>
    <name evidence="3" type="ORF">L873DRAFT_1822451</name>
</gene>
<proteinExistence type="predicted"/>
<dbReference type="Proteomes" id="UP000276215">
    <property type="component" value="Unassembled WGS sequence"/>
</dbReference>
<feature type="region of interest" description="Disordered" evidence="1">
    <location>
        <begin position="1"/>
        <end position="56"/>
    </location>
</feature>
<evidence type="ECO:0000313" key="3">
    <source>
        <dbReference type="EMBL" id="RPA89632.1"/>
    </source>
</evidence>
<accession>A0A3N4ITZ3</accession>
<dbReference type="AlphaFoldDB" id="A0A3N4ITZ3"/>
<dbReference type="EMBL" id="ML120564">
    <property type="protein sequence ID" value="RPA89630.1"/>
    <property type="molecule type" value="Genomic_DNA"/>
</dbReference>
<evidence type="ECO:0000256" key="1">
    <source>
        <dbReference type="SAM" id="MobiDB-lite"/>
    </source>
</evidence>
<evidence type="ECO:0000313" key="4">
    <source>
        <dbReference type="Proteomes" id="UP000276215"/>
    </source>
</evidence>
<protein>
    <submittedName>
        <fullName evidence="3">Uncharacterized protein</fullName>
    </submittedName>
</protein>
<keyword evidence="4" id="KW-1185">Reference proteome</keyword>
<dbReference type="EMBL" id="ML120564">
    <property type="protein sequence ID" value="RPA89632.1"/>
    <property type="molecule type" value="Genomic_DNA"/>
</dbReference>
<sequence length="56" mass="5865">MDSQASSTSSHKGKGKKKACAPPDPATPPQGTRWTTIASKTSLSPMFTRPQGPPLL</sequence>
<organism evidence="3 4">
    <name type="scientific">Choiromyces venosus 120613-1</name>
    <dbReference type="NCBI Taxonomy" id="1336337"/>
    <lineage>
        <taxon>Eukaryota</taxon>
        <taxon>Fungi</taxon>
        <taxon>Dikarya</taxon>
        <taxon>Ascomycota</taxon>
        <taxon>Pezizomycotina</taxon>
        <taxon>Pezizomycetes</taxon>
        <taxon>Pezizales</taxon>
        <taxon>Tuberaceae</taxon>
        <taxon>Choiromyces</taxon>
    </lineage>
</organism>
<reference evidence="3 4" key="1">
    <citation type="journal article" date="2018" name="Nat. Ecol. Evol.">
        <title>Pezizomycetes genomes reveal the molecular basis of ectomycorrhizal truffle lifestyle.</title>
        <authorList>
            <person name="Murat C."/>
            <person name="Payen T."/>
            <person name="Noel B."/>
            <person name="Kuo A."/>
            <person name="Morin E."/>
            <person name="Chen J."/>
            <person name="Kohler A."/>
            <person name="Krizsan K."/>
            <person name="Balestrini R."/>
            <person name="Da Silva C."/>
            <person name="Montanini B."/>
            <person name="Hainaut M."/>
            <person name="Levati E."/>
            <person name="Barry K.W."/>
            <person name="Belfiori B."/>
            <person name="Cichocki N."/>
            <person name="Clum A."/>
            <person name="Dockter R.B."/>
            <person name="Fauchery L."/>
            <person name="Guy J."/>
            <person name="Iotti M."/>
            <person name="Le Tacon F."/>
            <person name="Lindquist E.A."/>
            <person name="Lipzen A."/>
            <person name="Malagnac F."/>
            <person name="Mello A."/>
            <person name="Molinier V."/>
            <person name="Miyauchi S."/>
            <person name="Poulain J."/>
            <person name="Riccioni C."/>
            <person name="Rubini A."/>
            <person name="Sitrit Y."/>
            <person name="Splivallo R."/>
            <person name="Traeger S."/>
            <person name="Wang M."/>
            <person name="Zifcakova L."/>
            <person name="Wipf D."/>
            <person name="Zambonelli A."/>
            <person name="Paolocci F."/>
            <person name="Nowrousian M."/>
            <person name="Ottonello S."/>
            <person name="Baldrian P."/>
            <person name="Spatafora J.W."/>
            <person name="Henrissat B."/>
            <person name="Nagy L.G."/>
            <person name="Aury J.M."/>
            <person name="Wincker P."/>
            <person name="Grigoriev I.V."/>
            <person name="Bonfante P."/>
            <person name="Martin F.M."/>
        </authorList>
    </citation>
    <scope>NUCLEOTIDE SEQUENCE [LARGE SCALE GENOMIC DNA]</scope>
    <source>
        <strain evidence="3 4">120613-1</strain>
    </source>
</reference>
<name>A0A3N4ITZ3_9PEZI</name>